<keyword evidence="3" id="KW-0649">Protein kinase inhibitor</keyword>
<gene>
    <name evidence="8" type="ORF">CBOVIS_LOCUS6490</name>
</gene>
<dbReference type="GO" id="GO:0005634">
    <property type="term" value="C:nucleus"/>
    <property type="evidence" value="ECO:0007669"/>
    <property type="project" value="UniProtKB-SubCell"/>
</dbReference>
<name>A0A8S1EJV3_9PELO</name>
<comment type="caution">
    <text evidence="8">The sequence shown here is derived from an EMBL/GenBank/DDBJ whole genome shotgun (WGS) entry which is preliminary data.</text>
</comment>
<dbReference type="OrthoDB" id="6373236at2759"/>
<feature type="region of interest" description="Disordered" evidence="6">
    <location>
        <begin position="112"/>
        <end position="167"/>
    </location>
</feature>
<dbReference type="Proteomes" id="UP000494206">
    <property type="component" value="Unassembled WGS sequence"/>
</dbReference>
<evidence type="ECO:0000256" key="6">
    <source>
        <dbReference type="SAM" id="MobiDB-lite"/>
    </source>
</evidence>
<dbReference type="InterPro" id="IPR003175">
    <property type="entry name" value="CDI_dom"/>
</dbReference>
<evidence type="ECO:0000256" key="1">
    <source>
        <dbReference type="ARBA" id="ARBA00004123"/>
    </source>
</evidence>
<protein>
    <recommendedName>
        <fullName evidence="7">Cyclin-dependent kinase inhibitor domain-containing protein</fullName>
    </recommendedName>
</protein>
<dbReference type="EMBL" id="CADEPM010000004">
    <property type="protein sequence ID" value="CAB3404103.1"/>
    <property type="molecule type" value="Genomic_DNA"/>
</dbReference>
<dbReference type="InterPro" id="IPR044898">
    <property type="entry name" value="CDI_dom_sf"/>
</dbReference>
<evidence type="ECO:0000259" key="7">
    <source>
        <dbReference type="Pfam" id="PF02234"/>
    </source>
</evidence>
<evidence type="ECO:0000256" key="2">
    <source>
        <dbReference type="ARBA" id="ARBA00006726"/>
    </source>
</evidence>
<evidence type="ECO:0000313" key="8">
    <source>
        <dbReference type="EMBL" id="CAB3404103.1"/>
    </source>
</evidence>
<feature type="compositionally biased region" description="Low complexity" evidence="6">
    <location>
        <begin position="85"/>
        <end position="95"/>
    </location>
</feature>
<reference evidence="8 9" key="1">
    <citation type="submission" date="2020-04" db="EMBL/GenBank/DDBJ databases">
        <authorList>
            <person name="Laetsch R D."/>
            <person name="Stevens L."/>
            <person name="Kumar S."/>
            <person name="Blaxter L. M."/>
        </authorList>
    </citation>
    <scope>NUCLEOTIDE SEQUENCE [LARGE SCALE GENOMIC DNA]</scope>
</reference>
<evidence type="ECO:0000256" key="4">
    <source>
        <dbReference type="ARBA" id="ARBA00023242"/>
    </source>
</evidence>
<dbReference type="AlphaFoldDB" id="A0A8S1EJV3"/>
<evidence type="ECO:0000256" key="3">
    <source>
        <dbReference type="ARBA" id="ARBA00023013"/>
    </source>
</evidence>
<keyword evidence="5" id="KW-0131">Cell cycle</keyword>
<dbReference type="Pfam" id="PF02234">
    <property type="entry name" value="CDI"/>
    <property type="match status" value="1"/>
</dbReference>
<keyword evidence="4" id="KW-0539">Nucleus</keyword>
<dbReference type="Gene3D" id="4.10.365.10">
    <property type="entry name" value="p27"/>
    <property type="match status" value="1"/>
</dbReference>
<dbReference type="PANTHER" id="PTHR10265:SF45">
    <property type="entry name" value="DACAPO"/>
    <property type="match status" value="1"/>
</dbReference>
<comment type="subcellular location">
    <subcellularLocation>
        <location evidence="1">Nucleus</location>
    </subcellularLocation>
</comment>
<dbReference type="GO" id="GO:0051726">
    <property type="term" value="P:regulation of cell cycle"/>
    <property type="evidence" value="ECO:0007669"/>
    <property type="project" value="InterPro"/>
</dbReference>
<proteinExistence type="inferred from homology"/>
<evidence type="ECO:0000313" key="9">
    <source>
        <dbReference type="Proteomes" id="UP000494206"/>
    </source>
</evidence>
<keyword evidence="9" id="KW-1185">Reference proteome</keyword>
<accession>A0A8S1EJV3</accession>
<sequence>MSLVVTQKRSARRCLFGRPTPEQQEATQEMIQNALEEIYRRDMEKWGFDFKLGIPLDEASCSLYIYEAVTEAEVPQYYRTKHISSNESPMSSPSTSDKEDVSLMNISTCSTESEMSIEFEPVPLAKRTSQTPKKRQNKLTDYIPIRRRKVQRSPKDQQTPRRAARQF</sequence>
<organism evidence="8 9">
    <name type="scientific">Caenorhabditis bovis</name>
    <dbReference type="NCBI Taxonomy" id="2654633"/>
    <lineage>
        <taxon>Eukaryota</taxon>
        <taxon>Metazoa</taxon>
        <taxon>Ecdysozoa</taxon>
        <taxon>Nematoda</taxon>
        <taxon>Chromadorea</taxon>
        <taxon>Rhabditida</taxon>
        <taxon>Rhabditina</taxon>
        <taxon>Rhabditomorpha</taxon>
        <taxon>Rhabditoidea</taxon>
        <taxon>Rhabditidae</taxon>
        <taxon>Peloderinae</taxon>
        <taxon>Caenorhabditis</taxon>
    </lineage>
</organism>
<feature type="region of interest" description="Disordered" evidence="6">
    <location>
        <begin position="82"/>
        <end position="101"/>
    </location>
</feature>
<evidence type="ECO:0000256" key="5">
    <source>
        <dbReference type="ARBA" id="ARBA00023306"/>
    </source>
</evidence>
<dbReference type="GO" id="GO:0004861">
    <property type="term" value="F:cyclin-dependent protein serine/threonine kinase inhibitor activity"/>
    <property type="evidence" value="ECO:0007669"/>
    <property type="project" value="InterPro"/>
</dbReference>
<dbReference type="PANTHER" id="PTHR10265">
    <property type="entry name" value="CYCLIN-DEPENDENT KINASE INHIBITOR 1"/>
    <property type="match status" value="1"/>
</dbReference>
<feature type="domain" description="Cyclin-dependent kinase inhibitor" evidence="7">
    <location>
        <begin position="14"/>
        <end position="68"/>
    </location>
</feature>
<comment type="similarity">
    <text evidence="2">Belongs to the CDI family.</text>
</comment>